<gene>
    <name evidence="1" type="ORF">HMH01_15845</name>
</gene>
<keyword evidence="2" id="KW-1185">Reference proteome</keyword>
<dbReference type="Proteomes" id="UP000572377">
    <property type="component" value="Unassembled WGS sequence"/>
</dbReference>
<evidence type="ECO:0000313" key="1">
    <source>
        <dbReference type="EMBL" id="NNU81910.1"/>
    </source>
</evidence>
<protein>
    <submittedName>
        <fullName evidence="1">Gene transfer agent family protein</fullName>
    </submittedName>
</protein>
<evidence type="ECO:0000313" key="2">
    <source>
        <dbReference type="Proteomes" id="UP000572377"/>
    </source>
</evidence>
<reference evidence="1 2" key="1">
    <citation type="submission" date="2020-05" db="EMBL/GenBank/DDBJ databases">
        <title>Gimesia benthica sp. nov., a novel planctomycete isolated from a deep-sea water sample of the Northwest Indian Ocean.</title>
        <authorList>
            <person name="Wang J."/>
            <person name="Ruan C."/>
            <person name="Song L."/>
            <person name="Zhu Y."/>
            <person name="Li A."/>
            <person name="Zheng X."/>
            <person name="Wang L."/>
            <person name="Lu Z."/>
            <person name="Huang Y."/>
            <person name="Du W."/>
            <person name="Zhou Y."/>
            <person name="Huang L."/>
            <person name="Dai X."/>
        </authorList>
    </citation>
    <scope>NUCLEOTIDE SEQUENCE [LARGE SCALE GENOMIC DNA]</scope>
    <source>
        <strain evidence="1 2">YYQ-30</strain>
    </source>
</reference>
<accession>A0A849L721</accession>
<comment type="caution">
    <text evidence="1">The sequence shown here is derived from an EMBL/GenBank/DDBJ whole genome shotgun (WGS) entry which is preliminary data.</text>
</comment>
<proteinExistence type="predicted"/>
<dbReference type="RefSeq" id="WP_171326765.1">
    <property type="nucleotide sequence ID" value="NZ_JABFBC010000003.1"/>
</dbReference>
<dbReference type="Pfam" id="PF11836">
    <property type="entry name" value="Phage_TAC_11"/>
    <property type="match status" value="1"/>
</dbReference>
<dbReference type="AlphaFoldDB" id="A0A849L721"/>
<dbReference type="InterPro" id="IPR021791">
    <property type="entry name" value="Phage_TAC_11"/>
</dbReference>
<dbReference type="EMBL" id="JABFBC010000003">
    <property type="protein sequence ID" value="NNU81910.1"/>
    <property type="molecule type" value="Genomic_DNA"/>
</dbReference>
<sequence>MVNPYRGEVALEVDGEARVMRLSLGALAALEAELGEGSLVALAERFEAGRFSASDLLALLAAGLGMERAALAEARIGGGPMAAARAGARLLAVTFAVPGSP</sequence>
<name>A0A849L721_9RHOB</name>
<organism evidence="1 2">
    <name type="scientific">Halovulum dunhuangense</name>
    <dbReference type="NCBI Taxonomy" id="1505036"/>
    <lineage>
        <taxon>Bacteria</taxon>
        <taxon>Pseudomonadati</taxon>
        <taxon>Pseudomonadota</taxon>
        <taxon>Alphaproteobacteria</taxon>
        <taxon>Rhodobacterales</taxon>
        <taxon>Paracoccaceae</taxon>
        <taxon>Halovulum</taxon>
    </lineage>
</organism>